<dbReference type="Proteomes" id="UP000253529">
    <property type="component" value="Unassembled WGS sequence"/>
</dbReference>
<dbReference type="InterPro" id="IPR007460">
    <property type="entry name" value="BrnT_toxin"/>
</dbReference>
<dbReference type="Pfam" id="PF04365">
    <property type="entry name" value="BrnT_toxin"/>
    <property type="match status" value="1"/>
</dbReference>
<protein>
    <submittedName>
        <fullName evidence="1">Uncharacterized protein</fullName>
    </submittedName>
</protein>
<dbReference type="AlphaFoldDB" id="A0A366F038"/>
<organism evidence="1 2">
    <name type="scientific">Roseiarcus fermentans</name>
    <dbReference type="NCBI Taxonomy" id="1473586"/>
    <lineage>
        <taxon>Bacteria</taxon>
        <taxon>Pseudomonadati</taxon>
        <taxon>Pseudomonadota</taxon>
        <taxon>Alphaproteobacteria</taxon>
        <taxon>Hyphomicrobiales</taxon>
        <taxon>Roseiarcaceae</taxon>
        <taxon>Roseiarcus</taxon>
    </lineage>
</organism>
<gene>
    <name evidence="1" type="ORF">DFR50_1295</name>
</gene>
<reference evidence="1 2" key="1">
    <citation type="submission" date="2018-06" db="EMBL/GenBank/DDBJ databases">
        <title>Genomic Encyclopedia of Type Strains, Phase IV (KMG-IV): sequencing the most valuable type-strain genomes for metagenomic binning, comparative biology and taxonomic classification.</title>
        <authorList>
            <person name="Goeker M."/>
        </authorList>
    </citation>
    <scope>NUCLEOTIDE SEQUENCE [LARGE SCALE GENOMIC DNA]</scope>
    <source>
        <strain evidence="1 2">DSM 24875</strain>
    </source>
</reference>
<evidence type="ECO:0000313" key="2">
    <source>
        <dbReference type="Proteomes" id="UP000253529"/>
    </source>
</evidence>
<dbReference type="Gene3D" id="3.10.450.530">
    <property type="entry name" value="Ribonuclease toxin, BrnT, of type II toxin-antitoxin system"/>
    <property type="match status" value="1"/>
</dbReference>
<proteinExistence type="predicted"/>
<comment type="caution">
    <text evidence="1">The sequence shown here is derived from an EMBL/GenBank/DDBJ whole genome shotgun (WGS) entry which is preliminary data.</text>
</comment>
<accession>A0A366F038</accession>
<dbReference type="OrthoDB" id="839663at2"/>
<dbReference type="InterPro" id="IPR038573">
    <property type="entry name" value="BrnT_sf"/>
</dbReference>
<keyword evidence="2" id="KW-1185">Reference proteome</keyword>
<dbReference type="EMBL" id="QNRK01000029">
    <property type="protein sequence ID" value="RBP07075.1"/>
    <property type="molecule type" value="Genomic_DNA"/>
</dbReference>
<evidence type="ECO:0000313" key="1">
    <source>
        <dbReference type="EMBL" id="RBP07075.1"/>
    </source>
</evidence>
<dbReference type="RefSeq" id="WP_113891451.1">
    <property type="nucleotide sequence ID" value="NZ_QNRK01000029.1"/>
</dbReference>
<name>A0A366F038_9HYPH</name>
<sequence length="90" mass="10457">MTVTCDPAKRERTLQERGLDFLDAEMVFSGRTLTLIDDRKAYGEVRYQTYGFVGDRVVMVVWTDRAPARHVISMRYCHEREAAKVRARMG</sequence>